<reference evidence="3 4" key="1">
    <citation type="journal article" date="2017" name="Syst. Appl. Microbiol.">
        <title>Pseudomonas caspiana sp. nov., a citrus pathogen in the Pseudomonas syringae phylogenetic group.</title>
        <authorList>
            <person name="Busquets A."/>
            <person name="Gomila M."/>
            <person name="Beiki F."/>
            <person name="Mulet M."/>
            <person name="Rahimian H."/>
            <person name="Garcia-Valdes E."/>
            <person name="Lalucat J."/>
        </authorList>
    </citation>
    <scope>NUCLEOTIDE SEQUENCE [LARGE SCALE GENOMIC DNA]</scope>
    <source>
        <strain evidence="3 4">FBF102</strain>
    </source>
</reference>
<dbReference type="EMBL" id="LOHF01000017">
    <property type="protein sequence ID" value="OUM72409.1"/>
    <property type="molecule type" value="Genomic_DNA"/>
</dbReference>
<dbReference type="RefSeq" id="WP_087271078.1">
    <property type="nucleotide sequence ID" value="NZ_JBJGBV010000004.1"/>
</dbReference>
<evidence type="ECO:0000259" key="2">
    <source>
        <dbReference type="Pfam" id="PF00535"/>
    </source>
</evidence>
<dbReference type="Pfam" id="PF00535">
    <property type="entry name" value="Glycos_transf_2"/>
    <property type="match status" value="1"/>
</dbReference>
<evidence type="ECO:0000313" key="4">
    <source>
        <dbReference type="Proteomes" id="UP000195440"/>
    </source>
</evidence>
<keyword evidence="4" id="KW-1185">Reference proteome</keyword>
<comment type="caution">
    <text evidence="3">The sequence shown here is derived from an EMBL/GenBank/DDBJ whole genome shotgun (WGS) entry which is preliminary data.</text>
</comment>
<organism evidence="3 4">
    <name type="scientific">Pseudomonas caspiana</name>
    <dbReference type="NCBI Taxonomy" id="1451454"/>
    <lineage>
        <taxon>Bacteria</taxon>
        <taxon>Pseudomonadati</taxon>
        <taxon>Pseudomonadota</taxon>
        <taxon>Gammaproteobacteria</taxon>
        <taxon>Pseudomonadales</taxon>
        <taxon>Pseudomonadaceae</taxon>
        <taxon>Pseudomonas</taxon>
    </lineage>
</organism>
<dbReference type="AlphaFoldDB" id="A0A1Y3NXV4"/>
<gene>
    <name evidence="3" type="ORF">AUC60_18505</name>
</gene>
<evidence type="ECO:0000256" key="1">
    <source>
        <dbReference type="ARBA" id="ARBA00022519"/>
    </source>
</evidence>
<dbReference type="CDD" id="cd04196">
    <property type="entry name" value="GT_2_like_d"/>
    <property type="match status" value="1"/>
</dbReference>
<dbReference type="GO" id="GO:0016758">
    <property type="term" value="F:hexosyltransferase activity"/>
    <property type="evidence" value="ECO:0007669"/>
    <property type="project" value="UniProtKB-ARBA"/>
</dbReference>
<feature type="domain" description="Glycosyltransferase 2-like" evidence="2">
    <location>
        <begin position="1"/>
        <end position="105"/>
    </location>
</feature>
<dbReference type="InterPro" id="IPR029044">
    <property type="entry name" value="Nucleotide-diphossugar_trans"/>
</dbReference>
<keyword evidence="1" id="KW-0472">Membrane</keyword>
<proteinExistence type="predicted"/>
<protein>
    <submittedName>
        <fullName evidence="3">Glycosyl transferase family 2</fullName>
    </submittedName>
</protein>
<dbReference type="OrthoDB" id="9802649at2"/>
<keyword evidence="1" id="KW-1003">Cell membrane</keyword>
<dbReference type="Gene3D" id="3.90.550.10">
    <property type="entry name" value="Spore Coat Polysaccharide Biosynthesis Protein SpsA, Chain A"/>
    <property type="match status" value="1"/>
</dbReference>
<dbReference type="PANTHER" id="PTHR22916">
    <property type="entry name" value="GLYCOSYLTRANSFERASE"/>
    <property type="match status" value="1"/>
</dbReference>
<dbReference type="SUPFAM" id="SSF53448">
    <property type="entry name" value="Nucleotide-diphospho-sugar transferases"/>
    <property type="match status" value="1"/>
</dbReference>
<dbReference type="PANTHER" id="PTHR22916:SF3">
    <property type="entry name" value="UDP-GLCNAC:BETAGAL BETA-1,3-N-ACETYLGLUCOSAMINYLTRANSFERASE-LIKE PROTEIN 1"/>
    <property type="match status" value="1"/>
</dbReference>
<evidence type="ECO:0000313" key="3">
    <source>
        <dbReference type="EMBL" id="OUM72409.1"/>
    </source>
</evidence>
<name>A0A1Y3NXV4_9PSED</name>
<keyword evidence="1" id="KW-0997">Cell inner membrane</keyword>
<sequence length="299" mass="34218">MCTYNGARYLRDQLNSFSEQTCTRWTVFASDDASTDETLDILAEFQQKWGEDRLVLFKGPCEGFARNFISLVKNTEIKADFFAFSDQDDIWFADKLARSIDRLKHVPENKPALYCSRTRLIDADKQVIGLSPLFSKPPTFQNALVQSLAGANTMLINRSARDLLLQLPEQSSPVSHDWLTYLIVSGCDGEIFYDAQPTLDYRQHDGNLIGAKTTGLDKLKRLRGMFSGRFAQWNDRNLDILNNMKSRLSEENQKVMTRFEEGRKEKLFKRLIALNSAGVYRQTLRENLILLVAVLLGRI</sequence>
<dbReference type="Proteomes" id="UP000195440">
    <property type="component" value="Unassembled WGS sequence"/>
</dbReference>
<accession>A0A1Y3NXV4</accession>
<keyword evidence="3" id="KW-0808">Transferase</keyword>
<dbReference type="InterPro" id="IPR001173">
    <property type="entry name" value="Glyco_trans_2-like"/>
</dbReference>